<evidence type="ECO:0000256" key="2">
    <source>
        <dbReference type="ARBA" id="ARBA00022630"/>
    </source>
</evidence>
<gene>
    <name evidence="5" type="ORF">SAMN05444320_1011011</name>
</gene>
<protein>
    <submittedName>
        <fullName evidence="5">Bifunctional hydroxylase/dehydrase</fullName>
    </submittedName>
</protein>
<dbReference type="PANTHER" id="PTHR43004">
    <property type="entry name" value="TRK SYSTEM POTASSIUM UPTAKE PROTEIN"/>
    <property type="match status" value="1"/>
</dbReference>
<evidence type="ECO:0000256" key="1">
    <source>
        <dbReference type="ARBA" id="ARBA00001974"/>
    </source>
</evidence>
<keyword evidence="6" id="KW-1185">Reference proteome</keyword>
<dbReference type="Gene3D" id="3.30.70.2450">
    <property type="match status" value="1"/>
</dbReference>
<organism evidence="5 6">
    <name type="scientific">Streptoalloteichus hindustanus</name>
    <dbReference type="NCBI Taxonomy" id="2017"/>
    <lineage>
        <taxon>Bacteria</taxon>
        <taxon>Bacillati</taxon>
        <taxon>Actinomycetota</taxon>
        <taxon>Actinomycetes</taxon>
        <taxon>Pseudonocardiales</taxon>
        <taxon>Pseudonocardiaceae</taxon>
        <taxon>Streptoalloteichus</taxon>
    </lineage>
</organism>
<accession>A0A1M4W5F5</accession>
<evidence type="ECO:0000259" key="4">
    <source>
        <dbReference type="Pfam" id="PF01494"/>
    </source>
</evidence>
<dbReference type="GO" id="GO:0071949">
    <property type="term" value="F:FAD binding"/>
    <property type="evidence" value="ECO:0007669"/>
    <property type="project" value="InterPro"/>
</dbReference>
<dbReference type="EMBL" id="FQVN01000001">
    <property type="protein sequence ID" value="SHE76437.1"/>
    <property type="molecule type" value="Genomic_DNA"/>
</dbReference>
<evidence type="ECO:0000313" key="5">
    <source>
        <dbReference type="EMBL" id="SHE76437.1"/>
    </source>
</evidence>
<dbReference type="Pfam" id="PF21274">
    <property type="entry name" value="Rng_hyd_C"/>
    <property type="match status" value="1"/>
</dbReference>
<dbReference type="Gene3D" id="3.50.50.60">
    <property type="entry name" value="FAD/NAD(P)-binding domain"/>
    <property type="match status" value="1"/>
</dbReference>
<dbReference type="SUPFAM" id="SSF51905">
    <property type="entry name" value="FAD/NAD(P)-binding domain"/>
    <property type="match status" value="1"/>
</dbReference>
<dbReference type="Gene3D" id="3.40.30.120">
    <property type="match status" value="1"/>
</dbReference>
<reference evidence="5 6" key="1">
    <citation type="submission" date="2016-11" db="EMBL/GenBank/DDBJ databases">
        <authorList>
            <person name="Jaros S."/>
            <person name="Januszkiewicz K."/>
            <person name="Wedrychowicz H."/>
        </authorList>
    </citation>
    <scope>NUCLEOTIDE SEQUENCE [LARGE SCALE GENOMIC DNA]</scope>
    <source>
        <strain evidence="5 6">DSM 44523</strain>
    </source>
</reference>
<dbReference type="PANTHER" id="PTHR43004:SF19">
    <property type="entry name" value="BINDING MONOOXYGENASE, PUTATIVE (JCVI)-RELATED"/>
    <property type="match status" value="1"/>
</dbReference>
<evidence type="ECO:0000313" key="6">
    <source>
        <dbReference type="Proteomes" id="UP000184501"/>
    </source>
</evidence>
<dbReference type="STRING" id="2017.SAMN05444320_1011011"/>
<dbReference type="Proteomes" id="UP000184501">
    <property type="component" value="Unassembled WGS sequence"/>
</dbReference>
<dbReference type="InterPro" id="IPR002938">
    <property type="entry name" value="FAD-bd"/>
</dbReference>
<dbReference type="PRINTS" id="PR00420">
    <property type="entry name" value="RNGMNOXGNASE"/>
</dbReference>
<dbReference type="InterPro" id="IPR036188">
    <property type="entry name" value="FAD/NAD-bd_sf"/>
</dbReference>
<sequence>MAPGVGRGVDTQVVVVGAGPVGLMLAAELRLGGADVVVLERLPRPCGESRAIGVTARTLEVLEQRGVLGRFGELSRRRLGHFGALPVPLDFGLVDGAHPVMALHPQARTERVLEEWAVELGARILRDHEVVGLMRDQDGVDLVARGSGGERHLRAEYVVGCDGGHSTVRAAAGFAFPGTGGDRHFVMADVVGVRLRPRLFQRNARGAFAVIPLDGGVTRIWAHAHGRGKAAPTYDDLCSMLLHVAGEDIGGATARWVTTFGDAARQATEYRRGRVLLAGDAAHVHFPAGGQGLNLGVQDAVNLGWKLAAEVGGRAPAGLLDSYHDERHPVGERVVWNTRAQTLLMVGGPEVDPLRELFAELLEFDVVNRRLARMVAGVDARYPVPGGDHPLLGMRLPRVELSTGGGVTTTSRLLCPARGVLLDLADDAGLRAAAAGWADRVDVVTASCSAAELAGVTALLLRPDGHVAWLAPSGGGGVAPELRRWFGVPAARSDIIIVPNHGTVT</sequence>
<dbReference type="InterPro" id="IPR050641">
    <property type="entry name" value="RIFMO-like"/>
</dbReference>
<keyword evidence="3" id="KW-0274">FAD</keyword>
<evidence type="ECO:0000256" key="3">
    <source>
        <dbReference type="ARBA" id="ARBA00022827"/>
    </source>
</evidence>
<comment type="cofactor">
    <cofactor evidence="1">
        <name>FAD</name>
        <dbReference type="ChEBI" id="CHEBI:57692"/>
    </cofactor>
</comment>
<dbReference type="GO" id="GO:0016709">
    <property type="term" value="F:oxidoreductase activity, acting on paired donors, with incorporation or reduction of molecular oxygen, NAD(P)H as one donor, and incorporation of one atom of oxygen"/>
    <property type="evidence" value="ECO:0007669"/>
    <property type="project" value="UniProtKB-ARBA"/>
</dbReference>
<dbReference type="AlphaFoldDB" id="A0A1M4W5F5"/>
<name>A0A1M4W5F5_STRHI</name>
<proteinExistence type="predicted"/>
<dbReference type="Pfam" id="PF01494">
    <property type="entry name" value="FAD_binding_3"/>
    <property type="match status" value="1"/>
</dbReference>
<keyword evidence="2" id="KW-0285">Flavoprotein</keyword>
<feature type="domain" description="FAD-binding" evidence="4">
    <location>
        <begin position="10"/>
        <end position="337"/>
    </location>
</feature>